<dbReference type="AlphaFoldDB" id="A0A0R1XSF7"/>
<evidence type="ECO:0000313" key="3">
    <source>
        <dbReference type="Proteomes" id="UP000051236"/>
    </source>
</evidence>
<keyword evidence="3" id="KW-1185">Reference proteome</keyword>
<evidence type="ECO:0000313" key="2">
    <source>
        <dbReference type="EMBL" id="KRM33098.1"/>
    </source>
</evidence>
<comment type="caution">
    <text evidence="2">The sequence shown here is derived from an EMBL/GenBank/DDBJ whole genome shotgun (WGS) entry which is preliminary data.</text>
</comment>
<dbReference type="OrthoDB" id="9953835at2"/>
<keyword evidence="1" id="KW-0812">Transmembrane</keyword>
<name>A0A0R1XSF7_9LACO</name>
<dbReference type="STRING" id="1423734.FC83_GL003179"/>
<dbReference type="EMBL" id="AZGA01000057">
    <property type="protein sequence ID" value="KRM33098.1"/>
    <property type="molecule type" value="Genomic_DNA"/>
</dbReference>
<organism evidence="2 3">
    <name type="scientific">Agrilactobacillus composti DSM 18527 = JCM 14202</name>
    <dbReference type="NCBI Taxonomy" id="1423734"/>
    <lineage>
        <taxon>Bacteria</taxon>
        <taxon>Bacillati</taxon>
        <taxon>Bacillota</taxon>
        <taxon>Bacilli</taxon>
        <taxon>Lactobacillales</taxon>
        <taxon>Lactobacillaceae</taxon>
        <taxon>Agrilactobacillus</taxon>
    </lineage>
</organism>
<evidence type="ECO:0000256" key="1">
    <source>
        <dbReference type="SAM" id="Phobius"/>
    </source>
</evidence>
<proteinExistence type="predicted"/>
<feature type="transmembrane region" description="Helical" evidence="1">
    <location>
        <begin position="12"/>
        <end position="32"/>
    </location>
</feature>
<accession>A0A0R1XSF7</accession>
<dbReference type="RefSeq" id="WP_035450907.1">
    <property type="nucleotide sequence ID" value="NZ_AZGA01000057.1"/>
</dbReference>
<dbReference type="Proteomes" id="UP000051236">
    <property type="component" value="Unassembled WGS sequence"/>
</dbReference>
<keyword evidence="1" id="KW-1133">Transmembrane helix</keyword>
<feature type="transmembrane region" description="Helical" evidence="1">
    <location>
        <begin position="84"/>
        <end position="103"/>
    </location>
</feature>
<sequence length="124" mass="14009">MVIIQFLKQASLVRPLMSTGLFLLLALAGLLLQTLGHYYKSFDKKVERALQLFSILGFSLLAVNLVIIFLSFQASEDKDFLSANIWLILAIIVSIATIVYCVYTRINLFKGLGYKPKHGRRKSK</sequence>
<keyword evidence="1" id="KW-0472">Membrane</keyword>
<feature type="transmembrane region" description="Helical" evidence="1">
    <location>
        <begin position="52"/>
        <end position="72"/>
    </location>
</feature>
<protein>
    <submittedName>
        <fullName evidence="2">Uncharacterized protein</fullName>
    </submittedName>
</protein>
<reference evidence="2 3" key="1">
    <citation type="journal article" date="2015" name="Genome Announc.">
        <title>Expanding the biotechnology potential of lactobacilli through comparative genomics of 213 strains and associated genera.</title>
        <authorList>
            <person name="Sun Z."/>
            <person name="Harris H.M."/>
            <person name="McCann A."/>
            <person name="Guo C."/>
            <person name="Argimon S."/>
            <person name="Zhang W."/>
            <person name="Yang X."/>
            <person name="Jeffery I.B."/>
            <person name="Cooney J.C."/>
            <person name="Kagawa T.F."/>
            <person name="Liu W."/>
            <person name="Song Y."/>
            <person name="Salvetti E."/>
            <person name="Wrobel A."/>
            <person name="Rasinkangas P."/>
            <person name="Parkhill J."/>
            <person name="Rea M.C."/>
            <person name="O'Sullivan O."/>
            <person name="Ritari J."/>
            <person name="Douillard F.P."/>
            <person name="Paul Ross R."/>
            <person name="Yang R."/>
            <person name="Briner A.E."/>
            <person name="Felis G.E."/>
            <person name="de Vos W.M."/>
            <person name="Barrangou R."/>
            <person name="Klaenhammer T.R."/>
            <person name="Caufield P.W."/>
            <person name="Cui Y."/>
            <person name="Zhang H."/>
            <person name="O'Toole P.W."/>
        </authorList>
    </citation>
    <scope>NUCLEOTIDE SEQUENCE [LARGE SCALE GENOMIC DNA]</scope>
    <source>
        <strain evidence="2 3">DSM 18527</strain>
    </source>
</reference>
<gene>
    <name evidence="2" type="ORF">FC83_GL003179</name>
</gene>
<dbReference type="PATRIC" id="fig|1423734.3.peg.3228"/>